<name>A0ABY9RZU7_9ACTN</name>
<evidence type="ECO:0000313" key="2">
    <source>
        <dbReference type="Proteomes" id="UP001250858"/>
    </source>
</evidence>
<sequence>MATCTLAVSCTSGSETTVKERDSAGVQEDVEKTSSGILDMLGINGKVTKSGAMLSRCSGYDDEDEVYRARHPWSVHDVPFADMEQAMERLRTELPKNGWTIVKDGTDGSKSRSPQIIAESSNREFALDARLYKANRKENSPDLINVAVESACFKAK</sequence>
<dbReference type="RefSeq" id="WP_309549097.1">
    <property type="nucleotide sequence ID" value="NZ_CP133762.1"/>
</dbReference>
<protein>
    <recommendedName>
        <fullName evidence="3">Lipoprotein</fullName>
    </recommendedName>
</protein>
<keyword evidence="2" id="KW-1185">Reference proteome</keyword>
<organism evidence="1 2">
    <name type="scientific">Streptomyces roseicoloratus</name>
    <dbReference type="NCBI Taxonomy" id="2508722"/>
    <lineage>
        <taxon>Bacteria</taxon>
        <taxon>Bacillati</taxon>
        <taxon>Actinomycetota</taxon>
        <taxon>Actinomycetes</taxon>
        <taxon>Kitasatosporales</taxon>
        <taxon>Streptomycetaceae</taxon>
        <taxon>Streptomyces</taxon>
    </lineage>
</organism>
<evidence type="ECO:0008006" key="3">
    <source>
        <dbReference type="Google" id="ProtNLM"/>
    </source>
</evidence>
<gene>
    <name evidence="1" type="ORF">RGF97_20355</name>
</gene>
<reference evidence="1 2" key="1">
    <citation type="submission" date="2023-09" db="EMBL/GenBank/DDBJ databases">
        <title>Complete genome of Streptomyces roseicoloratus T14.</title>
        <authorList>
            <person name="Bashizi T."/>
            <person name="Kim M.-J."/>
            <person name="Lee G."/>
            <person name="Tagele S.B."/>
            <person name="Shin J.-H."/>
        </authorList>
    </citation>
    <scope>NUCLEOTIDE SEQUENCE [LARGE SCALE GENOMIC DNA]</scope>
    <source>
        <strain evidence="1 2">T14</strain>
    </source>
</reference>
<accession>A0ABY9RZU7</accession>
<dbReference type="EMBL" id="CP133762">
    <property type="protein sequence ID" value="WMX46709.1"/>
    <property type="molecule type" value="Genomic_DNA"/>
</dbReference>
<evidence type="ECO:0000313" key="1">
    <source>
        <dbReference type="EMBL" id="WMX46709.1"/>
    </source>
</evidence>
<proteinExistence type="predicted"/>
<dbReference type="Proteomes" id="UP001250858">
    <property type="component" value="Chromosome"/>
</dbReference>